<evidence type="ECO:0000313" key="1">
    <source>
        <dbReference type="EMBL" id="CAI0389346.1"/>
    </source>
</evidence>
<accession>A0AAV0HVM4</accession>
<keyword evidence="2" id="KW-1185">Reference proteome</keyword>
<name>A0AAV0HVM4_9ROSI</name>
<evidence type="ECO:0008006" key="3">
    <source>
        <dbReference type="Google" id="ProtNLM"/>
    </source>
</evidence>
<dbReference type="AlphaFoldDB" id="A0AAV0HVM4"/>
<dbReference type="EMBL" id="CAMGYJ010000003">
    <property type="protein sequence ID" value="CAI0389346.1"/>
    <property type="molecule type" value="Genomic_DNA"/>
</dbReference>
<dbReference type="Proteomes" id="UP001154282">
    <property type="component" value="Unassembled WGS sequence"/>
</dbReference>
<gene>
    <name evidence="1" type="ORF">LITE_LOCUS6198</name>
</gene>
<organism evidence="1 2">
    <name type="scientific">Linum tenue</name>
    <dbReference type="NCBI Taxonomy" id="586396"/>
    <lineage>
        <taxon>Eukaryota</taxon>
        <taxon>Viridiplantae</taxon>
        <taxon>Streptophyta</taxon>
        <taxon>Embryophyta</taxon>
        <taxon>Tracheophyta</taxon>
        <taxon>Spermatophyta</taxon>
        <taxon>Magnoliopsida</taxon>
        <taxon>eudicotyledons</taxon>
        <taxon>Gunneridae</taxon>
        <taxon>Pentapetalae</taxon>
        <taxon>rosids</taxon>
        <taxon>fabids</taxon>
        <taxon>Malpighiales</taxon>
        <taxon>Linaceae</taxon>
        <taxon>Linum</taxon>
    </lineage>
</organism>
<sequence>MQDRGTRRKWVQTFCTVSISATAVLLVSRWSSSPVHRRRTWPPAVGIMKKAIRSTSQWCGSANVDRRMMAGWLDLEYRSLAGDSS</sequence>
<reference evidence="1" key="1">
    <citation type="submission" date="2022-08" db="EMBL/GenBank/DDBJ databases">
        <authorList>
            <person name="Gutierrez-Valencia J."/>
        </authorList>
    </citation>
    <scope>NUCLEOTIDE SEQUENCE</scope>
</reference>
<proteinExistence type="predicted"/>
<evidence type="ECO:0000313" key="2">
    <source>
        <dbReference type="Proteomes" id="UP001154282"/>
    </source>
</evidence>
<comment type="caution">
    <text evidence="1">The sequence shown here is derived from an EMBL/GenBank/DDBJ whole genome shotgun (WGS) entry which is preliminary data.</text>
</comment>
<protein>
    <recommendedName>
        <fullName evidence="3">Secreted protein</fullName>
    </recommendedName>
</protein>